<evidence type="ECO:0000259" key="2">
    <source>
        <dbReference type="Pfam" id="PF14252"/>
    </source>
</evidence>
<dbReference type="Pfam" id="PF14252">
    <property type="entry name" value="DUF4347"/>
    <property type="match status" value="1"/>
</dbReference>
<dbReference type="InterPro" id="IPR013517">
    <property type="entry name" value="FG-GAP"/>
</dbReference>
<dbReference type="SUPFAM" id="SSF55486">
    <property type="entry name" value="Metalloproteases ('zincins'), catalytic domain"/>
    <property type="match status" value="1"/>
</dbReference>
<keyword evidence="3" id="KW-0378">Hydrolase</keyword>
<dbReference type="RefSeq" id="WP_229640844.1">
    <property type="nucleotide sequence ID" value="NZ_JADWDC010000028.1"/>
</dbReference>
<dbReference type="GO" id="GO:0008237">
    <property type="term" value="F:metallopeptidase activity"/>
    <property type="evidence" value="ECO:0007669"/>
    <property type="project" value="UniProtKB-KW"/>
</dbReference>
<organism evidence="3 4">
    <name type="scientific">Waterburya agarophytonicola KI4</name>
    <dbReference type="NCBI Taxonomy" id="2874699"/>
    <lineage>
        <taxon>Bacteria</taxon>
        <taxon>Bacillati</taxon>
        <taxon>Cyanobacteriota</taxon>
        <taxon>Cyanophyceae</taxon>
        <taxon>Pleurocapsales</taxon>
        <taxon>Hyellaceae</taxon>
        <taxon>Waterburya</taxon>
        <taxon>Waterburya agarophytonicola</taxon>
    </lineage>
</organism>
<dbReference type="InterPro" id="IPR025592">
    <property type="entry name" value="DUF4347"/>
</dbReference>
<keyword evidence="4" id="KW-1185">Reference proteome</keyword>
<name>A0A964FHN6_9CYAN</name>
<accession>A0A964FHN6</accession>
<dbReference type="AlphaFoldDB" id="A0A964FHN6"/>
<dbReference type="SUPFAM" id="SSF69318">
    <property type="entry name" value="Integrin alpha N-terminal domain"/>
    <property type="match status" value="1"/>
</dbReference>
<dbReference type="NCBIfam" id="NF038122">
    <property type="entry name" value="metallo_LGF"/>
    <property type="match status" value="1"/>
</dbReference>
<protein>
    <submittedName>
        <fullName evidence="3">NF038122 family metalloprotease</fullName>
    </submittedName>
</protein>
<evidence type="ECO:0000313" key="4">
    <source>
        <dbReference type="Proteomes" id="UP000729733"/>
    </source>
</evidence>
<keyword evidence="1" id="KW-0732">Signal</keyword>
<dbReference type="PANTHER" id="PTHR46580">
    <property type="entry name" value="SENSOR KINASE-RELATED"/>
    <property type="match status" value="1"/>
</dbReference>
<dbReference type="InterPro" id="IPR028994">
    <property type="entry name" value="Integrin_alpha_N"/>
</dbReference>
<sequence>MVSLADKEETWQSSRDDSANSLIFIDTNLTNYQSLIPDANKNQVVLIDSQENGIEQITNVLEQYSNLASISIFSHGDEGTIQLGDTYLSDANLDAYQSDLAAWGNALSPEGDLLLYGCNVGANNAGLDFIERVASFTSADVAASNDLTGNFNLGGDWTLEVVTGNVETQTFVLTEYGSLLAISRSDRLTGITADFNGDGKADLLRQEKGDWDDDDSETAQLLISTGNNFTPINLPESLMLKGDYTNLYVGDFNGDGKSDILRQEKSVWDNDNSWTASLLISNGTSFSNIHLSEDLYLHGDYNNIYVGDFNGDGKSDLVAQKKGSWDNNHNDSWNAKLLISNGTGFTQYAIDPGGSHSLRGDDTNLYVGDFNGDGKSDLLRQEKGGFDDDDSNTAQLLISTGTGFNIVAVSESFGLKGDYTNLYTGDFNGDGKTDVLRQEKSTWDNDSNSTAHILLSNGSGFNAYGLSESLDLKGDLTNLYVGDYNGDGKDDVLRQEKGDRDNDRYNTANLLISTGTNFNKIVLSENLNIGGDYTNLYAGDFTGDGRTDLVRQEKGWFNYDDNITAQLLVSTESNFNITSITPSSVLNGNYTNLITNNAITRYLNYKDDGLKFNFTYDNNVYWEQKKAFEFAGEMWSEMITDNVTVNIHVSMVNNSDLPDNTLGGAIPFFHQGTSYTEFKNKLSQDVDSNQSSASGNNDDQIAVNNLDAGSTFRVASPNDTNSGTWRDFDKVAMTRANAKAVGVLDSDNPMLDGTIVMNNLVGTPVSWQYDYFSNSVGSSKIDFTTVAMHEIGHTLGFVSVVDGLNTSNYKDQAILNDSVTALDLFRFLQGSQGVRSIRTGYNFLSLDGGTNNLTRTSNGVNNIGGDYYADGYQASHWKNEDNAGIMDPVLETNVRRQIGELDLRALDVIGWDRKFAANSLDTFASEAWNKADDTGNVNRNVEVAGMLSDWRWARRGSASTLRQDGNIANFLAQEGFFSIGSFRESFDFSSVNAVIKNDFIIVVDNHSLPQGFETNNDLDLENDSGVILDINLEDVVTENSGINYEEMLALVTVGLSDDELGQLSLDDLAKLIEQQLAEPVI</sequence>
<evidence type="ECO:0000313" key="3">
    <source>
        <dbReference type="EMBL" id="MCC0177779.1"/>
    </source>
</evidence>
<comment type="caution">
    <text evidence="3">The sequence shown here is derived from an EMBL/GenBank/DDBJ whole genome shotgun (WGS) entry which is preliminary data.</text>
</comment>
<gene>
    <name evidence="3" type="ORF">I4641_12390</name>
</gene>
<keyword evidence="3" id="KW-0482">Metalloprotease</keyword>
<dbReference type="Pfam" id="PF13517">
    <property type="entry name" value="FG-GAP_3"/>
    <property type="match status" value="1"/>
</dbReference>
<reference evidence="3" key="1">
    <citation type="journal article" date="2021" name="Antonie Van Leeuwenhoek">
        <title>Draft genome and description of Waterburya agarophytonicola gen. nov. sp. nov. (Pleurocapsales, Cyanobacteria): a seaweed symbiont.</title>
        <authorList>
            <person name="Bonthond G."/>
            <person name="Shalygin S."/>
            <person name="Bayer T."/>
            <person name="Weinberger F."/>
        </authorList>
    </citation>
    <scope>NUCLEOTIDE SEQUENCE</scope>
    <source>
        <strain evidence="3">KI4</strain>
    </source>
</reference>
<keyword evidence="3" id="KW-0645">Protease</keyword>
<evidence type="ECO:0000256" key="1">
    <source>
        <dbReference type="ARBA" id="ARBA00022729"/>
    </source>
</evidence>
<proteinExistence type="predicted"/>
<dbReference type="Gene3D" id="2.40.128.340">
    <property type="match status" value="3"/>
</dbReference>
<feature type="domain" description="DUF4347" evidence="2">
    <location>
        <begin position="22"/>
        <end position="172"/>
    </location>
</feature>
<dbReference type="EMBL" id="JADWDC010000028">
    <property type="protein sequence ID" value="MCC0177779.1"/>
    <property type="molecule type" value="Genomic_DNA"/>
</dbReference>
<dbReference type="InterPro" id="IPR024079">
    <property type="entry name" value="MetalloPept_cat_dom_sf"/>
</dbReference>
<dbReference type="Gene3D" id="3.40.390.10">
    <property type="entry name" value="Collagenase (Catalytic Domain)"/>
    <property type="match status" value="1"/>
</dbReference>
<dbReference type="Proteomes" id="UP000729733">
    <property type="component" value="Unassembled WGS sequence"/>
</dbReference>